<dbReference type="OrthoDB" id="2796825at2759"/>
<feature type="transmembrane region" description="Helical" evidence="1">
    <location>
        <begin position="87"/>
        <end position="106"/>
    </location>
</feature>
<feature type="transmembrane region" description="Helical" evidence="1">
    <location>
        <begin position="234"/>
        <end position="252"/>
    </location>
</feature>
<dbReference type="EMBL" id="ML210264">
    <property type="protein sequence ID" value="TFK21563.1"/>
    <property type="molecule type" value="Genomic_DNA"/>
</dbReference>
<keyword evidence="3" id="KW-1185">Reference proteome</keyword>
<feature type="non-terminal residue" evidence="2">
    <location>
        <position position="1"/>
    </location>
</feature>
<feature type="transmembrane region" description="Helical" evidence="1">
    <location>
        <begin position="113"/>
        <end position="132"/>
    </location>
</feature>
<proteinExistence type="predicted"/>
<keyword evidence="1" id="KW-1133">Transmembrane helix</keyword>
<feature type="non-terminal residue" evidence="2">
    <location>
        <position position="264"/>
    </location>
</feature>
<organism evidence="2 3">
    <name type="scientific">Coprinopsis marcescibilis</name>
    <name type="common">Agaric fungus</name>
    <name type="synonym">Psathyrella marcescibilis</name>
    <dbReference type="NCBI Taxonomy" id="230819"/>
    <lineage>
        <taxon>Eukaryota</taxon>
        <taxon>Fungi</taxon>
        <taxon>Dikarya</taxon>
        <taxon>Basidiomycota</taxon>
        <taxon>Agaricomycotina</taxon>
        <taxon>Agaricomycetes</taxon>
        <taxon>Agaricomycetidae</taxon>
        <taxon>Agaricales</taxon>
        <taxon>Agaricineae</taxon>
        <taxon>Psathyrellaceae</taxon>
        <taxon>Coprinopsis</taxon>
    </lineage>
</organism>
<evidence type="ECO:0000256" key="1">
    <source>
        <dbReference type="SAM" id="Phobius"/>
    </source>
</evidence>
<evidence type="ECO:0000313" key="2">
    <source>
        <dbReference type="EMBL" id="TFK21563.1"/>
    </source>
</evidence>
<reference evidence="2 3" key="1">
    <citation type="journal article" date="2019" name="Nat. Ecol. Evol.">
        <title>Megaphylogeny resolves global patterns of mushroom evolution.</title>
        <authorList>
            <person name="Varga T."/>
            <person name="Krizsan K."/>
            <person name="Foldi C."/>
            <person name="Dima B."/>
            <person name="Sanchez-Garcia M."/>
            <person name="Sanchez-Ramirez S."/>
            <person name="Szollosi G.J."/>
            <person name="Szarkandi J.G."/>
            <person name="Papp V."/>
            <person name="Albert L."/>
            <person name="Andreopoulos W."/>
            <person name="Angelini C."/>
            <person name="Antonin V."/>
            <person name="Barry K.W."/>
            <person name="Bougher N.L."/>
            <person name="Buchanan P."/>
            <person name="Buyck B."/>
            <person name="Bense V."/>
            <person name="Catcheside P."/>
            <person name="Chovatia M."/>
            <person name="Cooper J."/>
            <person name="Damon W."/>
            <person name="Desjardin D."/>
            <person name="Finy P."/>
            <person name="Geml J."/>
            <person name="Haridas S."/>
            <person name="Hughes K."/>
            <person name="Justo A."/>
            <person name="Karasinski D."/>
            <person name="Kautmanova I."/>
            <person name="Kiss B."/>
            <person name="Kocsube S."/>
            <person name="Kotiranta H."/>
            <person name="LaButti K.M."/>
            <person name="Lechner B.E."/>
            <person name="Liimatainen K."/>
            <person name="Lipzen A."/>
            <person name="Lukacs Z."/>
            <person name="Mihaltcheva S."/>
            <person name="Morgado L.N."/>
            <person name="Niskanen T."/>
            <person name="Noordeloos M.E."/>
            <person name="Ohm R.A."/>
            <person name="Ortiz-Santana B."/>
            <person name="Ovrebo C."/>
            <person name="Racz N."/>
            <person name="Riley R."/>
            <person name="Savchenko A."/>
            <person name="Shiryaev A."/>
            <person name="Soop K."/>
            <person name="Spirin V."/>
            <person name="Szebenyi C."/>
            <person name="Tomsovsky M."/>
            <person name="Tulloss R.E."/>
            <person name="Uehling J."/>
            <person name="Grigoriev I.V."/>
            <person name="Vagvolgyi C."/>
            <person name="Papp T."/>
            <person name="Martin F.M."/>
            <person name="Miettinen O."/>
            <person name="Hibbett D.S."/>
            <person name="Nagy L.G."/>
        </authorList>
    </citation>
    <scope>NUCLEOTIDE SEQUENCE [LARGE SCALE GENOMIC DNA]</scope>
    <source>
        <strain evidence="2 3">CBS 121175</strain>
    </source>
</reference>
<keyword evidence="1" id="KW-0812">Transmembrane</keyword>
<sequence>GLQGILCLYGLAVYLETPKGEKKGRFPYIVVSITILVASTLSAAVDGFFTVNAVRALSDGEVFLGDWVGVFSEENLEGAKGLNKVQTALPILWITVGDAVLLFRCYIIWRDRLWVIVLPAVMFLAGIALRIVSLTEQVDKNYNLITGLTTLVPVIFNILTTSLIVGRLTEWMSGIQKVICSKRFPLYRGALAILVESALPLAVFGLCSAITSIAKVARVDITAMQFTVDITFQLLYNAAAILSPQLLIFKVTTGRSFTHSSQVT</sequence>
<accession>A0A5C3KNU8</accession>
<keyword evidence="1" id="KW-0472">Membrane</keyword>
<feature type="transmembrane region" description="Helical" evidence="1">
    <location>
        <begin position="144"/>
        <end position="165"/>
    </location>
</feature>
<gene>
    <name evidence="2" type="ORF">FA15DRAFT_556707</name>
</gene>
<dbReference type="Proteomes" id="UP000307440">
    <property type="component" value="Unassembled WGS sequence"/>
</dbReference>
<evidence type="ECO:0000313" key="3">
    <source>
        <dbReference type="Proteomes" id="UP000307440"/>
    </source>
</evidence>
<dbReference type="AlphaFoldDB" id="A0A5C3KNU8"/>
<name>A0A5C3KNU8_COPMA</name>
<protein>
    <submittedName>
        <fullName evidence="2">Uncharacterized protein</fullName>
    </submittedName>
</protein>
<feature type="transmembrane region" description="Helical" evidence="1">
    <location>
        <begin position="26"/>
        <end position="45"/>
    </location>
</feature>
<feature type="transmembrane region" description="Helical" evidence="1">
    <location>
        <begin position="186"/>
        <end position="214"/>
    </location>
</feature>